<accession>A0ABS8HLW4</accession>
<dbReference type="EMBL" id="JAJHJB010000002">
    <property type="protein sequence ID" value="MCC5464173.1"/>
    <property type="molecule type" value="Genomic_DNA"/>
</dbReference>
<evidence type="ECO:0000313" key="5">
    <source>
        <dbReference type="EMBL" id="MCC5464173.1"/>
    </source>
</evidence>
<protein>
    <submittedName>
        <fullName evidence="5">LPS export ABC transporter periplasmic protein LptC</fullName>
    </submittedName>
</protein>
<evidence type="ECO:0000259" key="4">
    <source>
        <dbReference type="Pfam" id="PF13100"/>
    </source>
</evidence>
<dbReference type="Pfam" id="PF03968">
    <property type="entry name" value="LptD_N"/>
    <property type="match status" value="1"/>
</dbReference>
<feature type="chain" id="PRO_5046779733" evidence="2">
    <location>
        <begin position="25"/>
        <end position="237"/>
    </location>
</feature>
<dbReference type="Pfam" id="PF13100">
    <property type="entry name" value="OstA_2"/>
    <property type="match status" value="1"/>
</dbReference>
<sequence length="237" mass="25694">MKSKIVNITLGLVLSLSVISYSYAASNKPVELAADTIEYDSVKGIMTAQGNVRIVQENAVMTGTNAEYNSKTKEAHIYGGVQVVQEDATLLAEEVNSYDNNHIVAIGNPILTKGSSRLDGPKIDYYSDKQYAVVNGWARLETEDSTLTANQIESFFSEDRAVAQGDVHIVSDARKLDAVADHAVYYGSKDQQGKTVLTGNARAVQEGNVLTGNTLTLYMDNKVVDVQGRSKLVITPQ</sequence>
<evidence type="ECO:0000259" key="3">
    <source>
        <dbReference type="Pfam" id="PF03968"/>
    </source>
</evidence>
<comment type="caution">
    <text evidence="5">The sequence shown here is derived from an EMBL/GenBank/DDBJ whole genome shotgun (WGS) entry which is preliminary data.</text>
</comment>
<evidence type="ECO:0000313" key="6">
    <source>
        <dbReference type="Proteomes" id="UP001165492"/>
    </source>
</evidence>
<gene>
    <name evidence="5" type="primary">lptC</name>
    <name evidence="5" type="ORF">LMF89_02195</name>
</gene>
<name>A0ABS8HLW4_9FIRM</name>
<reference evidence="5" key="1">
    <citation type="submission" date="2021-11" db="EMBL/GenBank/DDBJ databases">
        <title>Description of a new species Pelosinus isolated from the bottom sediments of Lake Baikal.</title>
        <authorList>
            <person name="Zakharyuk A."/>
        </authorList>
    </citation>
    <scope>NUCLEOTIDE SEQUENCE</scope>
    <source>
        <strain evidence="5">Bkl1</strain>
    </source>
</reference>
<organism evidence="5 6">
    <name type="scientific">Pelosinus baikalensis</name>
    <dbReference type="NCBI Taxonomy" id="2892015"/>
    <lineage>
        <taxon>Bacteria</taxon>
        <taxon>Bacillati</taxon>
        <taxon>Bacillota</taxon>
        <taxon>Negativicutes</taxon>
        <taxon>Selenomonadales</taxon>
        <taxon>Sporomusaceae</taxon>
        <taxon>Pelosinus</taxon>
    </lineage>
</organism>
<dbReference type="PANTHER" id="PTHR36504:SF1">
    <property type="entry name" value="LIPOPOLYSACCHARIDE EXPORT SYSTEM PROTEIN LPTA"/>
    <property type="match status" value="1"/>
</dbReference>
<keyword evidence="1 2" id="KW-0732">Signal</keyword>
<feature type="domain" description="Organic solvent tolerance-like N-terminal" evidence="4">
    <location>
        <begin position="26"/>
        <end position="91"/>
    </location>
</feature>
<feature type="domain" description="Organic solvent tolerance-like N-terminal" evidence="3">
    <location>
        <begin position="99"/>
        <end position="221"/>
    </location>
</feature>
<dbReference type="Proteomes" id="UP001165492">
    <property type="component" value="Unassembled WGS sequence"/>
</dbReference>
<evidence type="ECO:0000256" key="1">
    <source>
        <dbReference type="ARBA" id="ARBA00022729"/>
    </source>
</evidence>
<dbReference type="InterPro" id="IPR005653">
    <property type="entry name" value="OstA-like_N"/>
</dbReference>
<dbReference type="Gene3D" id="2.60.450.10">
    <property type="entry name" value="Lipopolysaccharide (LPS) transport protein A like domain"/>
    <property type="match status" value="2"/>
</dbReference>
<evidence type="ECO:0000256" key="2">
    <source>
        <dbReference type="SAM" id="SignalP"/>
    </source>
</evidence>
<keyword evidence="6" id="KW-1185">Reference proteome</keyword>
<proteinExistence type="predicted"/>
<dbReference type="PANTHER" id="PTHR36504">
    <property type="entry name" value="LIPOPOLYSACCHARIDE EXPORT SYSTEM PROTEIN LPTA"/>
    <property type="match status" value="1"/>
</dbReference>
<feature type="signal peptide" evidence="2">
    <location>
        <begin position="1"/>
        <end position="24"/>
    </location>
</feature>
<dbReference type="InterPro" id="IPR052037">
    <property type="entry name" value="LPS_export_LptA"/>
</dbReference>
<dbReference type="RefSeq" id="WP_229533689.1">
    <property type="nucleotide sequence ID" value="NZ_JAJHJB010000002.1"/>
</dbReference>